<evidence type="ECO:0000256" key="9">
    <source>
        <dbReference type="SAM" id="Phobius"/>
    </source>
</evidence>
<evidence type="ECO:0000256" key="7">
    <source>
        <dbReference type="ARBA" id="ARBA00023170"/>
    </source>
</evidence>
<proteinExistence type="predicted"/>
<evidence type="ECO:0000256" key="4">
    <source>
        <dbReference type="ARBA" id="ARBA00022989"/>
    </source>
</evidence>
<reference evidence="11" key="1">
    <citation type="journal article" date="2020" name="Nature">
        <title>Giant virus diversity and host interactions through global metagenomics.</title>
        <authorList>
            <person name="Schulz F."/>
            <person name="Roux S."/>
            <person name="Paez-Espino D."/>
            <person name="Jungbluth S."/>
            <person name="Walsh D.A."/>
            <person name="Denef V.J."/>
            <person name="McMahon K.D."/>
            <person name="Konstantinidis K.T."/>
            <person name="Eloe-Fadrosh E.A."/>
            <person name="Kyrpides N.C."/>
            <person name="Woyke T."/>
        </authorList>
    </citation>
    <scope>NUCLEOTIDE SEQUENCE</scope>
    <source>
        <strain evidence="11">GVMAG-M-3300023184-62</strain>
    </source>
</reference>
<dbReference type="SMART" id="SM00445">
    <property type="entry name" value="LINK"/>
    <property type="match status" value="1"/>
</dbReference>
<dbReference type="GO" id="GO:0005886">
    <property type="term" value="C:plasma membrane"/>
    <property type="evidence" value="ECO:0007669"/>
    <property type="project" value="TreeGrafter"/>
</dbReference>
<dbReference type="AlphaFoldDB" id="A0A6C0IBN9"/>
<protein>
    <recommendedName>
        <fullName evidence="10">Link domain-containing protein</fullName>
    </recommendedName>
</protein>
<evidence type="ECO:0000256" key="8">
    <source>
        <dbReference type="ARBA" id="ARBA00023180"/>
    </source>
</evidence>
<dbReference type="SUPFAM" id="SSF56436">
    <property type="entry name" value="C-type lectin-like"/>
    <property type="match status" value="1"/>
</dbReference>
<feature type="domain" description="Link" evidence="10">
    <location>
        <begin position="116"/>
        <end position="216"/>
    </location>
</feature>
<dbReference type="InterPro" id="IPR043210">
    <property type="entry name" value="CD44_antigen-like"/>
</dbReference>
<dbReference type="GO" id="GO:0007155">
    <property type="term" value="P:cell adhesion"/>
    <property type="evidence" value="ECO:0007669"/>
    <property type="project" value="InterPro"/>
</dbReference>
<dbReference type="InterPro" id="IPR016187">
    <property type="entry name" value="CTDL_fold"/>
</dbReference>
<keyword evidence="4 9" id="KW-1133">Transmembrane helix</keyword>
<evidence type="ECO:0000256" key="3">
    <source>
        <dbReference type="ARBA" id="ARBA00022729"/>
    </source>
</evidence>
<keyword evidence="3" id="KW-0732">Signal</keyword>
<dbReference type="PANTHER" id="PTHR10225">
    <property type="entry name" value="HYALURONAN RECEPTOR"/>
    <property type="match status" value="1"/>
</dbReference>
<sequence>MNSILNRANNRLNSVLANTAAVVAPNIGASSSTQGGSLPYIFVGIILVLTLIVVFYKYIMFGFNAIYDSVRGLFVPSNKGQLANPEDTIPVTHAPESPQDTVPDRSTLTEKVLPGRNEVFNVSQNRYTYYDAEPLCKALGAELATYDQVKEAWDKGADWCNYGWVKGQVASYPTQNATWEKLQQGPEEQRGTCGRPGVNGGFFDNPELRFGVNCYGSKPAQSQHDAKTISKGNNEPMTPGMLDYDKKVAHFRSEADHIGISPFNSTTWGSL</sequence>
<dbReference type="InterPro" id="IPR000538">
    <property type="entry name" value="Link_dom"/>
</dbReference>
<evidence type="ECO:0000256" key="5">
    <source>
        <dbReference type="ARBA" id="ARBA00023136"/>
    </source>
</evidence>
<dbReference type="Gene3D" id="3.10.100.10">
    <property type="entry name" value="Mannose-Binding Protein A, subunit A"/>
    <property type="match status" value="1"/>
</dbReference>
<name>A0A6C0IBN9_9ZZZZ</name>
<evidence type="ECO:0000256" key="6">
    <source>
        <dbReference type="ARBA" id="ARBA00023157"/>
    </source>
</evidence>
<evidence type="ECO:0000259" key="10">
    <source>
        <dbReference type="PROSITE" id="PS50963"/>
    </source>
</evidence>
<keyword evidence="7" id="KW-0675">Receptor</keyword>
<accession>A0A6C0IBN9</accession>
<comment type="subcellular location">
    <subcellularLocation>
        <location evidence="1">Membrane</location>
        <topology evidence="1">Single-pass membrane protein</topology>
    </subcellularLocation>
</comment>
<feature type="transmembrane region" description="Helical" evidence="9">
    <location>
        <begin position="40"/>
        <end position="59"/>
    </location>
</feature>
<evidence type="ECO:0000256" key="2">
    <source>
        <dbReference type="ARBA" id="ARBA00022692"/>
    </source>
</evidence>
<keyword evidence="6" id="KW-1015">Disulfide bond</keyword>
<dbReference type="PANTHER" id="PTHR10225:SF5">
    <property type="entry name" value="C-TYPE LECTIN DOMAIN-CONTAINING PROTEIN"/>
    <property type="match status" value="1"/>
</dbReference>
<keyword evidence="5 9" id="KW-0472">Membrane</keyword>
<dbReference type="PROSITE" id="PS50963">
    <property type="entry name" value="LINK_2"/>
    <property type="match status" value="1"/>
</dbReference>
<dbReference type="GO" id="GO:0004888">
    <property type="term" value="F:transmembrane signaling receptor activity"/>
    <property type="evidence" value="ECO:0007669"/>
    <property type="project" value="TreeGrafter"/>
</dbReference>
<dbReference type="EMBL" id="MN740152">
    <property type="protein sequence ID" value="QHT89805.1"/>
    <property type="molecule type" value="Genomic_DNA"/>
</dbReference>
<keyword evidence="8" id="KW-0325">Glycoprotein</keyword>
<organism evidence="11">
    <name type="scientific">viral metagenome</name>
    <dbReference type="NCBI Taxonomy" id="1070528"/>
    <lineage>
        <taxon>unclassified sequences</taxon>
        <taxon>metagenomes</taxon>
        <taxon>organismal metagenomes</taxon>
    </lineage>
</organism>
<dbReference type="GO" id="GO:0005540">
    <property type="term" value="F:hyaluronic acid binding"/>
    <property type="evidence" value="ECO:0007669"/>
    <property type="project" value="InterPro"/>
</dbReference>
<keyword evidence="2 9" id="KW-0812">Transmembrane</keyword>
<evidence type="ECO:0000313" key="11">
    <source>
        <dbReference type="EMBL" id="QHT89805.1"/>
    </source>
</evidence>
<dbReference type="Pfam" id="PF00193">
    <property type="entry name" value="Xlink"/>
    <property type="match status" value="1"/>
</dbReference>
<evidence type="ECO:0000256" key="1">
    <source>
        <dbReference type="ARBA" id="ARBA00004167"/>
    </source>
</evidence>
<dbReference type="InterPro" id="IPR016186">
    <property type="entry name" value="C-type_lectin-like/link_sf"/>
</dbReference>